<organism evidence="2 3">
    <name type="scientific">Phyllobacterium endophyticum</name>
    <dbReference type="NCBI Taxonomy" id="1149773"/>
    <lineage>
        <taxon>Bacteria</taxon>
        <taxon>Pseudomonadati</taxon>
        <taxon>Pseudomonadota</taxon>
        <taxon>Alphaproteobacteria</taxon>
        <taxon>Hyphomicrobiales</taxon>
        <taxon>Phyllobacteriaceae</taxon>
        <taxon>Phyllobacterium</taxon>
    </lineage>
</organism>
<gene>
    <name evidence="2" type="ORF">CU100_13625</name>
</gene>
<evidence type="ECO:0000313" key="3">
    <source>
        <dbReference type="Proteomes" id="UP000241158"/>
    </source>
</evidence>
<keyword evidence="1" id="KW-0812">Transmembrane</keyword>
<dbReference type="RefSeq" id="WP_106717275.1">
    <property type="nucleotide sequence ID" value="NZ_JACHXT010000001.1"/>
</dbReference>
<evidence type="ECO:0000313" key="2">
    <source>
        <dbReference type="EMBL" id="PSH58849.1"/>
    </source>
</evidence>
<name>A0A2P7AXB5_9HYPH</name>
<feature type="transmembrane region" description="Helical" evidence="1">
    <location>
        <begin position="224"/>
        <end position="242"/>
    </location>
</feature>
<sequence>MKLTAKDFGVGVLAGFAAALLSIGVITQSTLAMALLLFSPLPIFAAALGWGTAVGFVAALSMAVAVSVLAAPMAALIVVLITALPAAAASYFAGLARPAEEIGGPKDVTVWYPLADTLLRLALIVAASFIVIGVLVGFNDDLAGELAKSLGQQLAASNPELAGNADVAQGMAEFVVRVLPALQPAVWMMVIVANLYLALRLTGASGKLRRPHDDWPRALRMPRAALIIFAVACAACFLPGGAGYAATAIAGALGAGFTMAGFAILHARTRGASWRPVALWLAYLAVVLFAFVLFLFLLAGLFDTSRNAPVSRAANTNPPDNDQ</sequence>
<dbReference type="InterPro" id="IPR018710">
    <property type="entry name" value="DUF2232"/>
</dbReference>
<feature type="transmembrane region" description="Helical" evidence="1">
    <location>
        <begin position="117"/>
        <end position="138"/>
    </location>
</feature>
<feature type="transmembrane region" description="Helical" evidence="1">
    <location>
        <begin position="185"/>
        <end position="203"/>
    </location>
</feature>
<comment type="caution">
    <text evidence="2">The sequence shown here is derived from an EMBL/GenBank/DDBJ whole genome shotgun (WGS) entry which is preliminary data.</text>
</comment>
<dbReference type="OrthoDB" id="8454704at2"/>
<evidence type="ECO:0000256" key="1">
    <source>
        <dbReference type="SAM" id="Phobius"/>
    </source>
</evidence>
<dbReference type="EMBL" id="PGGN01000002">
    <property type="protein sequence ID" value="PSH58849.1"/>
    <property type="molecule type" value="Genomic_DNA"/>
</dbReference>
<feature type="transmembrane region" description="Helical" evidence="1">
    <location>
        <begin position="12"/>
        <end position="38"/>
    </location>
</feature>
<feature type="transmembrane region" description="Helical" evidence="1">
    <location>
        <begin position="248"/>
        <end position="265"/>
    </location>
</feature>
<keyword evidence="3" id="KW-1185">Reference proteome</keyword>
<dbReference type="AlphaFoldDB" id="A0A2P7AXB5"/>
<reference evidence="3" key="1">
    <citation type="submission" date="2017-11" db="EMBL/GenBank/DDBJ databases">
        <authorList>
            <person name="Kuznetsova I."/>
            <person name="Sazanova A."/>
            <person name="Chirak E."/>
            <person name="Safronova V."/>
            <person name="Willems A."/>
        </authorList>
    </citation>
    <scope>NUCLEOTIDE SEQUENCE [LARGE SCALE GENOMIC DNA]</scope>
    <source>
        <strain evidence="3">PEPV15</strain>
    </source>
</reference>
<feature type="transmembrane region" description="Helical" evidence="1">
    <location>
        <begin position="74"/>
        <end position="96"/>
    </location>
</feature>
<dbReference type="Pfam" id="PF09991">
    <property type="entry name" value="DUF2232"/>
    <property type="match status" value="1"/>
</dbReference>
<feature type="transmembrane region" description="Helical" evidence="1">
    <location>
        <begin position="45"/>
        <end position="68"/>
    </location>
</feature>
<proteinExistence type="predicted"/>
<dbReference type="Proteomes" id="UP000241158">
    <property type="component" value="Unassembled WGS sequence"/>
</dbReference>
<accession>A0A2P7AXB5</accession>
<feature type="transmembrane region" description="Helical" evidence="1">
    <location>
        <begin position="277"/>
        <end position="302"/>
    </location>
</feature>
<protein>
    <submittedName>
        <fullName evidence="2">DUF2232 domain-containing protein</fullName>
    </submittedName>
</protein>
<keyword evidence="1" id="KW-0472">Membrane</keyword>
<keyword evidence="1" id="KW-1133">Transmembrane helix</keyword>